<evidence type="ECO:0000313" key="7">
    <source>
        <dbReference type="EnsemblProtists" id="HpaP801563"/>
    </source>
</evidence>
<feature type="domain" description="BED-type" evidence="6">
    <location>
        <begin position="268"/>
        <end position="337"/>
    </location>
</feature>
<dbReference type="InParanoid" id="M4B5L3"/>
<dbReference type="PROSITE" id="PS50808">
    <property type="entry name" value="ZF_BED"/>
    <property type="match status" value="1"/>
</dbReference>
<protein>
    <recommendedName>
        <fullName evidence="6">BED-type domain-containing protein</fullName>
    </recommendedName>
</protein>
<feature type="region of interest" description="Disordered" evidence="5">
    <location>
        <begin position="92"/>
        <end position="129"/>
    </location>
</feature>
<dbReference type="GO" id="GO:1990837">
    <property type="term" value="F:sequence-specific double-stranded DNA binding"/>
    <property type="evidence" value="ECO:0007669"/>
    <property type="project" value="TreeGrafter"/>
</dbReference>
<name>M4B5L3_HYAAE</name>
<dbReference type="InterPro" id="IPR053031">
    <property type="entry name" value="Cuticle_assoc_protein"/>
</dbReference>
<evidence type="ECO:0000259" key="6">
    <source>
        <dbReference type="PROSITE" id="PS50808"/>
    </source>
</evidence>
<accession>M4B5L3</accession>
<evidence type="ECO:0000313" key="8">
    <source>
        <dbReference type="Proteomes" id="UP000011713"/>
    </source>
</evidence>
<dbReference type="AlphaFoldDB" id="M4B5L3"/>
<keyword evidence="8" id="KW-1185">Reference proteome</keyword>
<evidence type="ECO:0000256" key="4">
    <source>
        <dbReference type="PROSITE-ProRule" id="PRU00027"/>
    </source>
</evidence>
<reference evidence="7" key="2">
    <citation type="submission" date="2015-06" db="UniProtKB">
        <authorList>
            <consortium name="EnsemblProtists"/>
        </authorList>
    </citation>
    <scope>IDENTIFICATION</scope>
    <source>
        <strain evidence="7">Emoy2</strain>
    </source>
</reference>
<keyword evidence="2 4" id="KW-0863">Zinc-finger</keyword>
<reference evidence="8" key="1">
    <citation type="journal article" date="2010" name="Science">
        <title>Signatures of adaptation to obligate biotrophy in the Hyaloperonospora arabidopsidis genome.</title>
        <authorList>
            <person name="Baxter L."/>
            <person name="Tripathy S."/>
            <person name="Ishaque N."/>
            <person name="Boot N."/>
            <person name="Cabral A."/>
            <person name="Kemen E."/>
            <person name="Thines M."/>
            <person name="Ah-Fong A."/>
            <person name="Anderson R."/>
            <person name="Badejoko W."/>
            <person name="Bittner-Eddy P."/>
            <person name="Boore J.L."/>
            <person name="Chibucos M.C."/>
            <person name="Coates M."/>
            <person name="Dehal P."/>
            <person name="Delehaunty K."/>
            <person name="Dong S."/>
            <person name="Downton P."/>
            <person name="Dumas B."/>
            <person name="Fabro G."/>
            <person name="Fronick C."/>
            <person name="Fuerstenberg S.I."/>
            <person name="Fulton L."/>
            <person name="Gaulin E."/>
            <person name="Govers F."/>
            <person name="Hughes L."/>
            <person name="Humphray S."/>
            <person name="Jiang R.H."/>
            <person name="Judelson H."/>
            <person name="Kamoun S."/>
            <person name="Kyung K."/>
            <person name="Meijer H."/>
            <person name="Minx P."/>
            <person name="Morris P."/>
            <person name="Nelson J."/>
            <person name="Phuntumart V."/>
            <person name="Qutob D."/>
            <person name="Rehmany A."/>
            <person name="Rougon-Cardoso A."/>
            <person name="Ryden P."/>
            <person name="Torto-Alalibo T."/>
            <person name="Studholme D."/>
            <person name="Wang Y."/>
            <person name="Win J."/>
            <person name="Wood J."/>
            <person name="Clifton S.W."/>
            <person name="Rogers J."/>
            <person name="Van den Ackerveken G."/>
            <person name="Jones J.D."/>
            <person name="McDowell J.M."/>
            <person name="Beynon J."/>
            <person name="Tyler B.M."/>
        </authorList>
    </citation>
    <scope>NUCLEOTIDE SEQUENCE [LARGE SCALE GENOMIC DNA]</scope>
    <source>
        <strain evidence="8">Emoy2</strain>
    </source>
</reference>
<dbReference type="PANTHER" id="PTHR34396:SF25">
    <property type="entry name" value="BOUNDARY ELEMENT ASSOCIATED FACTOR"/>
    <property type="match status" value="1"/>
</dbReference>
<dbReference type="GO" id="GO:0008270">
    <property type="term" value="F:zinc ion binding"/>
    <property type="evidence" value="ECO:0007669"/>
    <property type="project" value="UniProtKB-KW"/>
</dbReference>
<dbReference type="GO" id="GO:0006357">
    <property type="term" value="P:regulation of transcription by RNA polymerase II"/>
    <property type="evidence" value="ECO:0007669"/>
    <property type="project" value="TreeGrafter"/>
</dbReference>
<dbReference type="EMBL" id="JH598461">
    <property type="status" value="NOT_ANNOTATED_CDS"/>
    <property type="molecule type" value="Genomic_DNA"/>
</dbReference>
<proteinExistence type="predicted"/>
<dbReference type="HOGENOM" id="CLU_006692_0_0_1"/>
<evidence type="ECO:0000256" key="1">
    <source>
        <dbReference type="ARBA" id="ARBA00022723"/>
    </source>
</evidence>
<dbReference type="OMA" id="LEVVWEQ"/>
<organism evidence="7 8">
    <name type="scientific">Hyaloperonospora arabidopsidis (strain Emoy2)</name>
    <name type="common">Downy mildew agent</name>
    <name type="synonym">Peronospora arabidopsidis</name>
    <dbReference type="NCBI Taxonomy" id="559515"/>
    <lineage>
        <taxon>Eukaryota</taxon>
        <taxon>Sar</taxon>
        <taxon>Stramenopiles</taxon>
        <taxon>Oomycota</taxon>
        <taxon>Peronosporomycetes</taxon>
        <taxon>Peronosporales</taxon>
        <taxon>Peronosporaceae</taxon>
        <taxon>Hyaloperonospora</taxon>
    </lineage>
</organism>
<evidence type="ECO:0000256" key="5">
    <source>
        <dbReference type="SAM" id="MobiDB-lite"/>
    </source>
</evidence>
<dbReference type="PANTHER" id="PTHR34396">
    <property type="entry name" value="OS03G0264950 PROTEIN-RELATED"/>
    <property type="match status" value="1"/>
</dbReference>
<keyword evidence="1" id="KW-0479">Metal-binding</keyword>
<dbReference type="InterPro" id="IPR003656">
    <property type="entry name" value="Znf_BED"/>
</dbReference>
<sequence length="1022" mass="112677">MGRGCSMDEWAHFTKLLDEGRVPNSSYWYVLCRHCVSAYEQKQLLTAPVKLTGRRSAMRSHLKSCPVYATQYKSEQCAVQETVVPALDNRNTQVKTLETEGGTPSGRSMTTTSVGEKRKRRPATVGGRGKHHLMEEWTHFTRLQTEGYIGNSNFFYAVCKHCERAHETAAEDQKPLLVPEKIVGRREKMRKHLSQCPHFKGQLPPLGRRLYQRSTLKLSNGVDCTTAVMAANEETGSGVAAAVQKLESSATAIAGGITAATMAKVSSRQALNEWHFFTRLERKQNSAYYYARCNFCQQAFESAPESMNASMKPTIVMGRKSNMQTHLAKCPHMPKDALMIEKVYGNEHSTSSGSGATVAPVLDAHLSLEPKRTGADVGDVSLLPFSDTTLVHRALVQLLIEHQLPFEWVESNSARRLFRALVPTPGAADRIMPSATDLRTRVLENVYSTTLLSELSKLQELIPLLLGTSAPSNSAEKTVSVAPIGPWPVSLHCNMVLVPQSESTHVSSIDGVVTNGKAIVSLAFIRVQQEKAVVGTAIAHKHGLDVARWLDAHIRLCVKTAKVALAVVVLPYNSITQRAIGILRSPARLSNVTFLLDMEGMLHFPLLTLLATTEMCTVVSSLIEVWQLESIRSCVIERLSKMDGSTNSSPFGSWHSCAILIEVLLDDKTFAASTKSGAANAQRLVENALNRSLLERVCNLLRVFSNVFSSCRAGLTLSEAMVQLGVLFTAAKGFPAVQRALEVVWEQMEQPLFVLAHALNPRLRLRDISSTVISKLSTLSDLSVSYFTSLFERRPNLLRGEVTAYLHASQQVFMTNFVAEFPVVDDYFRYLGDDYPSLSMLMQVLNSLSPVSLASRAVHSPPKALEKDVTDRYTIDEQLKLDYLRDRWGITSAAPMYEALGEETRSRIAAHDDRSGAAMLNAGVVVDEWKKVLTSMLHERGVDLSSLYDKFNGVDESNISGGITELGDSNGANGDRDVAQHSLKLPALEHDDELTVQSTGLRSEFSTKVPLKDLFKFAESCS</sequence>
<dbReference type="VEuPathDB" id="FungiDB:HpaG801563"/>
<keyword evidence="3" id="KW-0862">Zinc</keyword>
<dbReference type="eggNOG" id="ENOG502QUS0">
    <property type="taxonomic scope" value="Eukaryota"/>
</dbReference>
<dbReference type="EnsemblProtists" id="HpaT801563">
    <property type="protein sequence ID" value="HpaP801563"/>
    <property type="gene ID" value="HpaG801563"/>
</dbReference>
<evidence type="ECO:0000256" key="2">
    <source>
        <dbReference type="ARBA" id="ARBA00022771"/>
    </source>
</evidence>
<dbReference type="GO" id="GO:0005634">
    <property type="term" value="C:nucleus"/>
    <property type="evidence" value="ECO:0007669"/>
    <property type="project" value="TreeGrafter"/>
</dbReference>
<dbReference type="Proteomes" id="UP000011713">
    <property type="component" value="Unassembled WGS sequence"/>
</dbReference>
<evidence type="ECO:0000256" key="3">
    <source>
        <dbReference type="ARBA" id="ARBA00022833"/>
    </source>
</evidence>
<feature type="compositionally biased region" description="Polar residues" evidence="5">
    <location>
        <begin position="105"/>
        <end position="114"/>
    </location>
</feature>